<dbReference type="InterPro" id="IPR035414">
    <property type="entry name" value="Peptidase_M1_pepN_Ig-like"/>
</dbReference>
<feature type="domain" description="Peptidase M1 alanyl aminopeptidase Ig-like fold" evidence="2">
    <location>
        <begin position="116"/>
        <end position="229"/>
    </location>
</feature>
<dbReference type="SUPFAM" id="SSF55486">
    <property type="entry name" value="Metalloproteases ('zincins'), catalytic domain"/>
    <property type="match status" value="1"/>
</dbReference>
<feature type="non-terminal residue" evidence="3">
    <location>
        <position position="1"/>
    </location>
</feature>
<dbReference type="PANTHER" id="PTHR46322">
    <property type="entry name" value="PUROMYCIN-SENSITIVE AMINOPEPTIDASE"/>
    <property type="match status" value="1"/>
</dbReference>
<name>A0AAD5CK42_AMBAR</name>
<dbReference type="GO" id="GO:0008270">
    <property type="term" value="F:zinc ion binding"/>
    <property type="evidence" value="ECO:0007669"/>
    <property type="project" value="InterPro"/>
</dbReference>
<evidence type="ECO:0000259" key="2">
    <source>
        <dbReference type="Pfam" id="PF11940"/>
    </source>
</evidence>
<organism evidence="3 4">
    <name type="scientific">Ambrosia artemisiifolia</name>
    <name type="common">Common ragweed</name>
    <dbReference type="NCBI Taxonomy" id="4212"/>
    <lineage>
        <taxon>Eukaryota</taxon>
        <taxon>Viridiplantae</taxon>
        <taxon>Streptophyta</taxon>
        <taxon>Embryophyta</taxon>
        <taxon>Tracheophyta</taxon>
        <taxon>Spermatophyta</taxon>
        <taxon>Magnoliopsida</taxon>
        <taxon>eudicotyledons</taxon>
        <taxon>Gunneridae</taxon>
        <taxon>Pentapetalae</taxon>
        <taxon>asterids</taxon>
        <taxon>campanulids</taxon>
        <taxon>Asterales</taxon>
        <taxon>Asteraceae</taxon>
        <taxon>Asteroideae</taxon>
        <taxon>Heliantheae alliance</taxon>
        <taxon>Heliantheae</taxon>
        <taxon>Ambrosia</taxon>
    </lineage>
</organism>
<comment type="caution">
    <text evidence="3">The sequence shown here is derived from an EMBL/GenBank/DDBJ whole genome shotgun (WGS) entry which is preliminary data.</text>
</comment>
<dbReference type="Pfam" id="PF11940">
    <property type="entry name" value="DUF3458"/>
    <property type="match status" value="1"/>
</dbReference>
<dbReference type="Gene3D" id="2.60.40.1840">
    <property type="match status" value="1"/>
</dbReference>
<evidence type="ECO:0000313" key="3">
    <source>
        <dbReference type="EMBL" id="KAI7743092.1"/>
    </source>
</evidence>
<accession>A0AAD5CK42</accession>
<dbReference type="InterPro" id="IPR038438">
    <property type="entry name" value="PepN_Ig-like_sf"/>
</dbReference>
<dbReference type="InterPro" id="IPR027268">
    <property type="entry name" value="Peptidase_M4/M1_CTD_sf"/>
</dbReference>
<dbReference type="GO" id="GO:0008237">
    <property type="term" value="F:metallopeptidase activity"/>
    <property type="evidence" value="ECO:0007669"/>
    <property type="project" value="InterPro"/>
</dbReference>
<feature type="domain" description="Peptidase M1 membrane alanine aminopeptidase" evidence="1">
    <location>
        <begin position="22"/>
        <end position="108"/>
    </location>
</feature>
<dbReference type="FunFam" id="2.60.40.1840:FF:000001">
    <property type="entry name" value="Aminopeptidase N"/>
    <property type="match status" value="1"/>
</dbReference>
<evidence type="ECO:0008006" key="5">
    <source>
        <dbReference type="Google" id="ProtNLM"/>
    </source>
</evidence>
<dbReference type="Proteomes" id="UP001206925">
    <property type="component" value="Unassembled WGS sequence"/>
</dbReference>
<dbReference type="InterPro" id="IPR014782">
    <property type="entry name" value="Peptidase_M1_dom"/>
</dbReference>
<gene>
    <name evidence="3" type="ORF">M8C21_013586</name>
</gene>
<dbReference type="InterPro" id="IPR012779">
    <property type="entry name" value="Peptidase_M1_pepN"/>
</dbReference>
<reference evidence="3" key="1">
    <citation type="submission" date="2022-06" db="EMBL/GenBank/DDBJ databases">
        <title>Uncovering the hologenomic basis of an extraordinary plant invasion.</title>
        <authorList>
            <person name="Bieker V.C."/>
            <person name="Martin M.D."/>
            <person name="Gilbert T."/>
            <person name="Hodgins K."/>
            <person name="Battlay P."/>
            <person name="Petersen B."/>
            <person name="Wilson J."/>
        </authorList>
    </citation>
    <scope>NUCLEOTIDE SEQUENCE</scope>
    <source>
        <strain evidence="3">AA19_3_7</strain>
        <tissue evidence="3">Leaf</tissue>
    </source>
</reference>
<evidence type="ECO:0000259" key="1">
    <source>
        <dbReference type="Pfam" id="PF01433"/>
    </source>
</evidence>
<keyword evidence="4" id="KW-1185">Reference proteome</keyword>
<dbReference type="AlphaFoldDB" id="A0AAD5CK42"/>
<dbReference type="EMBL" id="JAMZMK010007813">
    <property type="protein sequence ID" value="KAI7743092.1"/>
    <property type="molecule type" value="Genomic_DNA"/>
</dbReference>
<protein>
    <recommendedName>
        <fullName evidence="5">Aminopeptidase N</fullName>
    </recommendedName>
</protein>
<evidence type="ECO:0000313" key="4">
    <source>
        <dbReference type="Proteomes" id="UP001206925"/>
    </source>
</evidence>
<sequence>EFSSDMGSRTVKRIGDVSKLRTYQFPQDAGPMAHPVRPHSYIKMDNFYTVTVYEKGAEVVRMYKTLLGSQGFRKGTDLYFQRHDGQAVTCEDFFAAMRDANDADFANFLLWYSQAGTPTVKVTSSYNAEARTFSLKFSQTVPPTPGQPVKEPTFIPVAAGLLDSSGKDMPLSSIYHDGKLESVTCGGQPVYTTVLRVTKGEEEFIFSDVPEKPIPSLLRGYSAPIRLQSDFTDSDLFFLLAHDSDEFNR</sequence>
<dbReference type="GO" id="GO:0009507">
    <property type="term" value="C:chloroplast"/>
    <property type="evidence" value="ECO:0007669"/>
    <property type="project" value="TreeGrafter"/>
</dbReference>
<dbReference type="Pfam" id="PF01433">
    <property type="entry name" value="Peptidase_M1"/>
    <property type="match status" value="1"/>
</dbReference>
<proteinExistence type="predicted"/>
<dbReference type="PANTHER" id="PTHR46322:SF1">
    <property type="entry name" value="PUROMYCIN-SENSITIVE AMINOPEPTIDASE"/>
    <property type="match status" value="1"/>
</dbReference>
<dbReference type="Gene3D" id="1.10.390.10">
    <property type="entry name" value="Neutral Protease Domain 2"/>
    <property type="match status" value="1"/>
</dbReference>